<sequence length="244" mass="26317">MAFELLSFLAEFGALAGERGFTARTLCHTAAGPLVAWEKPGEGPAGYLSAGMHGDEPAGPWAALELLRQGAFDDGPWLVCPALNPTGLVAGTRHNAAGVDLNRDYWNRSTEEVQVHAAWLESLPCPRIFISLHEDWETSGFYFYEINLGDDLPDRAASILQAVEPWFPPEEGALIDGHEIRDTGWIYHAAEADLPGNWPEAIFLAKRGCPVSFTFETPSANCLQDRIAAHVAAAQAAAAFVSGS</sequence>
<dbReference type="Pfam" id="PF24827">
    <property type="entry name" value="AstE_AspA_cat"/>
    <property type="match status" value="1"/>
</dbReference>
<keyword evidence="2" id="KW-0479">Metal-binding</keyword>
<dbReference type="EMBL" id="JAPDDS010000002">
    <property type="protein sequence ID" value="MCW1884140.1"/>
    <property type="molecule type" value="Genomic_DNA"/>
</dbReference>
<feature type="active site" description="Proton donor/acceptor" evidence="5">
    <location>
        <position position="216"/>
    </location>
</feature>
<evidence type="ECO:0000259" key="6">
    <source>
        <dbReference type="PROSITE" id="PS52035"/>
    </source>
</evidence>
<organism evidence="7 8">
    <name type="scientific">Luteolibacter flavescens</name>
    <dbReference type="NCBI Taxonomy" id="1859460"/>
    <lineage>
        <taxon>Bacteria</taxon>
        <taxon>Pseudomonadati</taxon>
        <taxon>Verrucomicrobiota</taxon>
        <taxon>Verrucomicrobiia</taxon>
        <taxon>Verrucomicrobiales</taxon>
        <taxon>Verrucomicrobiaceae</taxon>
        <taxon>Luteolibacter</taxon>
    </lineage>
</organism>
<evidence type="ECO:0000313" key="7">
    <source>
        <dbReference type="EMBL" id="MCW1884140.1"/>
    </source>
</evidence>
<keyword evidence="8" id="KW-1185">Reference proteome</keyword>
<proteinExistence type="inferred from homology"/>
<dbReference type="Gene3D" id="3.40.630.10">
    <property type="entry name" value="Zn peptidases"/>
    <property type="match status" value="1"/>
</dbReference>
<reference evidence="7 8" key="1">
    <citation type="submission" date="2022-10" db="EMBL/GenBank/DDBJ databases">
        <title>Luteolibacter flavescens strain MCCC 1K03193, whole genome shotgun sequencing project.</title>
        <authorList>
            <person name="Zhao G."/>
            <person name="Shen L."/>
        </authorList>
    </citation>
    <scope>NUCLEOTIDE SEQUENCE [LARGE SCALE GENOMIC DNA]</scope>
    <source>
        <strain evidence="7 8">MCCC 1K03193</strain>
    </source>
</reference>
<evidence type="ECO:0000256" key="2">
    <source>
        <dbReference type="ARBA" id="ARBA00022723"/>
    </source>
</evidence>
<keyword evidence="4" id="KW-0862">Zinc</keyword>
<feature type="domain" description="Peptidase M14" evidence="6">
    <location>
        <begin position="1"/>
        <end position="241"/>
    </location>
</feature>
<dbReference type="CDD" id="cd06231">
    <property type="entry name" value="M14_REP34-like"/>
    <property type="match status" value="1"/>
</dbReference>
<dbReference type="RefSeq" id="WP_264500099.1">
    <property type="nucleotide sequence ID" value="NZ_JAPDDS010000002.1"/>
</dbReference>
<dbReference type="InterPro" id="IPR000834">
    <property type="entry name" value="Peptidase_M14"/>
</dbReference>
<accession>A0ABT3FME1</accession>
<comment type="similarity">
    <text evidence="5">Belongs to the peptidase M14 family.</text>
</comment>
<evidence type="ECO:0000256" key="3">
    <source>
        <dbReference type="ARBA" id="ARBA00022801"/>
    </source>
</evidence>
<keyword evidence="3" id="KW-0378">Hydrolase</keyword>
<protein>
    <submittedName>
        <fullName evidence="7">M14 family metallocarboxypeptidase</fullName>
    </submittedName>
</protein>
<dbReference type="SUPFAM" id="SSF53187">
    <property type="entry name" value="Zn-dependent exopeptidases"/>
    <property type="match status" value="1"/>
</dbReference>
<dbReference type="Proteomes" id="UP001207930">
    <property type="component" value="Unassembled WGS sequence"/>
</dbReference>
<evidence type="ECO:0000256" key="5">
    <source>
        <dbReference type="PROSITE-ProRule" id="PRU01379"/>
    </source>
</evidence>
<comment type="cofactor">
    <cofactor evidence="1">
        <name>Zn(2+)</name>
        <dbReference type="ChEBI" id="CHEBI:29105"/>
    </cofactor>
</comment>
<evidence type="ECO:0000313" key="8">
    <source>
        <dbReference type="Proteomes" id="UP001207930"/>
    </source>
</evidence>
<evidence type="ECO:0000256" key="1">
    <source>
        <dbReference type="ARBA" id="ARBA00001947"/>
    </source>
</evidence>
<gene>
    <name evidence="7" type="ORF">OKA04_05320</name>
</gene>
<name>A0ABT3FME1_9BACT</name>
<comment type="caution">
    <text evidence="7">The sequence shown here is derived from an EMBL/GenBank/DDBJ whole genome shotgun (WGS) entry which is preliminary data.</text>
</comment>
<evidence type="ECO:0000256" key="4">
    <source>
        <dbReference type="ARBA" id="ARBA00022833"/>
    </source>
</evidence>
<dbReference type="PROSITE" id="PS52035">
    <property type="entry name" value="PEPTIDASE_M14"/>
    <property type="match status" value="1"/>
</dbReference>
<dbReference type="InterPro" id="IPR055438">
    <property type="entry name" value="AstE_AspA_cat"/>
</dbReference>